<dbReference type="InterPro" id="IPR017870">
    <property type="entry name" value="FeS_cluster_insertion_CS"/>
</dbReference>
<reference evidence="2 3" key="1">
    <citation type="submission" date="2016-05" db="EMBL/GenBank/DDBJ databases">
        <title>Paenibacillus oryzae. sp. nov., isolated from the rice root.</title>
        <authorList>
            <person name="Zhang J."/>
            <person name="Zhang X."/>
        </authorList>
    </citation>
    <scope>NUCLEOTIDE SEQUENCE [LARGE SCALE GENOMIC DNA]</scope>
    <source>
        <strain evidence="2 3">1DrF-4</strain>
    </source>
</reference>
<protein>
    <recommendedName>
        <fullName evidence="1">Core domain-containing protein</fullName>
    </recommendedName>
</protein>
<dbReference type="PROSITE" id="PS01152">
    <property type="entry name" value="HESB"/>
    <property type="match status" value="1"/>
</dbReference>
<evidence type="ECO:0000313" key="2">
    <source>
        <dbReference type="EMBL" id="OBR63777.1"/>
    </source>
</evidence>
<dbReference type="GO" id="GO:0051539">
    <property type="term" value="F:4 iron, 4 sulfur cluster binding"/>
    <property type="evidence" value="ECO:0007669"/>
    <property type="project" value="TreeGrafter"/>
</dbReference>
<accession>A0A1A5YDW9</accession>
<sequence length="117" mass="12926">MIEISDFASAQIKEMLDAQQNESLFLRVGVVDGGCSGLSYDLKFDDEQHEDDLVFEKQGFRLRVDAKSMEFLEGLEIDYKAQGMTGGFTMDNPNVKASCGCGASFRTATYRGTAKKC</sequence>
<organism evidence="2 3">
    <name type="scientific">Paenibacillus oryzae</name>
    <dbReference type="NCBI Taxonomy" id="1844972"/>
    <lineage>
        <taxon>Bacteria</taxon>
        <taxon>Bacillati</taxon>
        <taxon>Bacillota</taxon>
        <taxon>Bacilli</taxon>
        <taxon>Bacillales</taxon>
        <taxon>Paenibacillaceae</taxon>
        <taxon>Paenibacillus</taxon>
    </lineage>
</organism>
<dbReference type="InterPro" id="IPR000361">
    <property type="entry name" value="ATAP_core_dom"/>
</dbReference>
<dbReference type="InterPro" id="IPR016092">
    <property type="entry name" value="ATAP"/>
</dbReference>
<dbReference type="PANTHER" id="PTHR43011:SF1">
    <property type="entry name" value="IRON-SULFUR CLUSTER ASSEMBLY 2 HOMOLOG, MITOCHONDRIAL"/>
    <property type="match status" value="1"/>
</dbReference>
<dbReference type="Gene3D" id="2.60.300.12">
    <property type="entry name" value="HesB-like domain"/>
    <property type="match status" value="1"/>
</dbReference>
<dbReference type="InterPro" id="IPR035903">
    <property type="entry name" value="HesB-like_dom_sf"/>
</dbReference>
<dbReference type="SUPFAM" id="SSF89360">
    <property type="entry name" value="HesB-like domain"/>
    <property type="match status" value="1"/>
</dbReference>
<dbReference type="OrthoDB" id="9801228at2"/>
<dbReference type="Proteomes" id="UP000092024">
    <property type="component" value="Unassembled WGS sequence"/>
</dbReference>
<dbReference type="NCBIfam" id="TIGR00049">
    <property type="entry name" value="iron-sulfur cluster assembly accessory protein"/>
    <property type="match status" value="1"/>
</dbReference>
<dbReference type="PANTHER" id="PTHR43011">
    <property type="entry name" value="IRON-SULFUR CLUSTER ASSEMBLY 2 HOMOLOG, MITOCHONDRIAL"/>
    <property type="match status" value="1"/>
</dbReference>
<dbReference type="Pfam" id="PF01521">
    <property type="entry name" value="Fe-S_biosyn"/>
    <property type="match status" value="1"/>
</dbReference>
<gene>
    <name evidence="2" type="ORF">A7K91_17830</name>
</gene>
<comment type="caution">
    <text evidence="2">The sequence shown here is derived from an EMBL/GenBank/DDBJ whole genome shotgun (WGS) entry which is preliminary data.</text>
</comment>
<dbReference type="GO" id="GO:0005506">
    <property type="term" value="F:iron ion binding"/>
    <property type="evidence" value="ECO:0007669"/>
    <property type="project" value="TreeGrafter"/>
</dbReference>
<evidence type="ECO:0000313" key="3">
    <source>
        <dbReference type="Proteomes" id="UP000092024"/>
    </source>
</evidence>
<proteinExistence type="predicted"/>
<feature type="domain" description="Core" evidence="1">
    <location>
        <begin position="2"/>
        <end position="102"/>
    </location>
</feature>
<evidence type="ECO:0000259" key="1">
    <source>
        <dbReference type="Pfam" id="PF01521"/>
    </source>
</evidence>
<dbReference type="STRING" id="1844972.A7K91_17830"/>
<dbReference type="GO" id="GO:0016226">
    <property type="term" value="P:iron-sulfur cluster assembly"/>
    <property type="evidence" value="ECO:0007669"/>
    <property type="project" value="InterPro"/>
</dbReference>
<name>A0A1A5YDW9_9BACL</name>
<dbReference type="EMBL" id="LYPA01000069">
    <property type="protein sequence ID" value="OBR63777.1"/>
    <property type="molecule type" value="Genomic_DNA"/>
</dbReference>
<dbReference type="RefSeq" id="WP_068685722.1">
    <property type="nucleotide sequence ID" value="NZ_LYPA01000069.1"/>
</dbReference>
<dbReference type="AlphaFoldDB" id="A0A1A5YDW9"/>
<keyword evidence="3" id="KW-1185">Reference proteome</keyword>
<dbReference type="GO" id="GO:0051537">
    <property type="term" value="F:2 iron, 2 sulfur cluster binding"/>
    <property type="evidence" value="ECO:0007669"/>
    <property type="project" value="TreeGrafter"/>
</dbReference>